<proteinExistence type="predicted"/>
<dbReference type="Proteomes" id="UP000199440">
    <property type="component" value="Unassembled WGS sequence"/>
</dbReference>
<dbReference type="OrthoDB" id="9804891at2"/>
<dbReference type="STRING" id="192904.SAMN04488514_10117"/>
<organism evidence="1 2">
    <name type="scientific">Kriegella aquimaris</name>
    <dbReference type="NCBI Taxonomy" id="192904"/>
    <lineage>
        <taxon>Bacteria</taxon>
        <taxon>Pseudomonadati</taxon>
        <taxon>Bacteroidota</taxon>
        <taxon>Flavobacteriia</taxon>
        <taxon>Flavobacteriales</taxon>
        <taxon>Flavobacteriaceae</taxon>
        <taxon>Kriegella</taxon>
    </lineage>
</organism>
<dbReference type="RefSeq" id="WP_089884040.1">
    <property type="nucleotide sequence ID" value="NZ_FNGV01000001.1"/>
</dbReference>
<reference evidence="1 2" key="1">
    <citation type="submission" date="2016-10" db="EMBL/GenBank/DDBJ databases">
        <authorList>
            <person name="de Groot N.N."/>
        </authorList>
    </citation>
    <scope>NUCLEOTIDE SEQUENCE [LARGE SCALE GENOMIC DNA]</scope>
    <source>
        <strain evidence="1 2">DSM 19886</strain>
    </source>
</reference>
<protein>
    <submittedName>
        <fullName evidence="1">Quinol monooxygenase YgiN</fullName>
    </submittedName>
</protein>
<sequence length="102" mass="11376">MKFALLVRLKAKAGKEQEVASFITNALPLAIDEPDTITWYAIKIDSSTFGIFDTFPHEDGRQAHLTGKIANALMTNAPELLAEEPTIEKVEILASKKQMREF</sequence>
<evidence type="ECO:0000313" key="1">
    <source>
        <dbReference type="EMBL" id="SDL20866.1"/>
    </source>
</evidence>
<dbReference type="AlphaFoldDB" id="A0A1G9I722"/>
<keyword evidence="1" id="KW-0503">Monooxygenase</keyword>
<dbReference type="EMBL" id="FNGV01000001">
    <property type="protein sequence ID" value="SDL20866.1"/>
    <property type="molecule type" value="Genomic_DNA"/>
</dbReference>
<accession>A0A1G9I722</accession>
<evidence type="ECO:0000313" key="2">
    <source>
        <dbReference type="Proteomes" id="UP000199440"/>
    </source>
</evidence>
<gene>
    <name evidence="1" type="ORF">SAMN04488514_10117</name>
</gene>
<dbReference type="SUPFAM" id="SSF54909">
    <property type="entry name" value="Dimeric alpha+beta barrel"/>
    <property type="match status" value="1"/>
</dbReference>
<keyword evidence="2" id="KW-1185">Reference proteome</keyword>
<name>A0A1G9I722_9FLAO</name>
<dbReference type="Gene3D" id="3.30.70.100">
    <property type="match status" value="1"/>
</dbReference>
<dbReference type="GO" id="GO:0004497">
    <property type="term" value="F:monooxygenase activity"/>
    <property type="evidence" value="ECO:0007669"/>
    <property type="project" value="UniProtKB-KW"/>
</dbReference>
<keyword evidence="1" id="KW-0560">Oxidoreductase</keyword>
<dbReference type="InterPro" id="IPR011008">
    <property type="entry name" value="Dimeric_a/b-barrel"/>
</dbReference>